<feature type="non-terminal residue" evidence="3">
    <location>
        <position position="1"/>
    </location>
</feature>
<sequence length="105" mass="11934">KNSFVSKKYEETVFYFKKIQEKFQPNLQVNHKESNPLKKDSCNSSNTEVGVLKAITGPYRKRYVSSSVRGDSTPPLLYPRGKREPAYSSSDFSSPYSECPPVGEF</sequence>
<organism evidence="3 4">
    <name type="scientific">Araneus ventricosus</name>
    <name type="common">Orbweaver spider</name>
    <name type="synonym">Epeira ventricosa</name>
    <dbReference type="NCBI Taxonomy" id="182803"/>
    <lineage>
        <taxon>Eukaryota</taxon>
        <taxon>Metazoa</taxon>
        <taxon>Ecdysozoa</taxon>
        <taxon>Arthropoda</taxon>
        <taxon>Chelicerata</taxon>
        <taxon>Arachnida</taxon>
        <taxon>Araneae</taxon>
        <taxon>Araneomorphae</taxon>
        <taxon>Entelegynae</taxon>
        <taxon>Araneoidea</taxon>
        <taxon>Araneidae</taxon>
        <taxon>Araneus</taxon>
    </lineage>
</organism>
<dbReference type="AlphaFoldDB" id="A0A4Y2JND8"/>
<name>A0A4Y2JND8_ARAVE</name>
<reference evidence="3 4" key="1">
    <citation type="journal article" date="2019" name="Sci. Rep.">
        <title>Orb-weaving spider Araneus ventricosus genome elucidates the spidroin gene catalogue.</title>
        <authorList>
            <person name="Kono N."/>
            <person name="Nakamura H."/>
            <person name="Ohtoshi R."/>
            <person name="Moran D.A.P."/>
            <person name="Shinohara A."/>
            <person name="Yoshida Y."/>
            <person name="Fujiwara M."/>
            <person name="Mori M."/>
            <person name="Tomita M."/>
            <person name="Arakawa K."/>
        </authorList>
    </citation>
    <scope>NUCLEOTIDE SEQUENCE [LARGE SCALE GENOMIC DNA]</scope>
</reference>
<proteinExistence type="predicted"/>
<protein>
    <submittedName>
        <fullName evidence="3">Uncharacterized protein</fullName>
    </submittedName>
</protein>
<comment type="caution">
    <text evidence="3">The sequence shown here is derived from an EMBL/GenBank/DDBJ whole genome shotgun (WGS) entry which is preliminary data.</text>
</comment>
<keyword evidence="4" id="KW-1185">Reference proteome</keyword>
<feature type="compositionally biased region" description="Low complexity" evidence="1">
    <location>
        <begin position="88"/>
        <end position="97"/>
    </location>
</feature>
<dbReference type="EMBL" id="BGPR01111386">
    <property type="protein sequence ID" value="GBM91901.1"/>
    <property type="molecule type" value="Genomic_DNA"/>
</dbReference>
<feature type="region of interest" description="Disordered" evidence="1">
    <location>
        <begin position="65"/>
        <end position="105"/>
    </location>
</feature>
<evidence type="ECO:0000313" key="3">
    <source>
        <dbReference type="EMBL" id="GBM91901.1"/>
    </source>
</evidence>
<evidence type="ECO:0000256" key="1">
    <source>
        <dbReference type="SAM" id="MobiDB-lite"/>
    </source>
</evidence>
<evidence type="ECO:0000313" key="2">
    <source>
        <dbReference type="EMBL" id="GBM91874.1"/>
    </source>
</evidence>
<gene>
    <name evidence="3" type="ORF">AVEN_201644_1</name>
    <name evidence="2" type="ORF">AVEN_22221_1</name>
</gene>
<accession>A0A4Y2JND8</accession>
<dbReference type="Proteomes" id="UP000499080">
    <property type="component" value="Unassembled WGS sequence"/>
</dbReference>
<evidence type="ECO:0000313" key="4">
    <source>
        <dbReference type="Proteomes" id="UP000499080"/>
    </source>
</evidence>
<dbReference type="EMBL" id="BGPR01111378">
    <property type="protein sequence ID" value="GBM91874.1"/>
    <property type="molecule type" value="Genomic_DNA"/>
</dbReference>